<evidence type="ECO:0000256" key="2">
    <source>
        <dbReference type="ARBA" id="ARBA00023315"/>
    </source>
</evidence>
<dbReference type="SUPFAM" id="SSF56784">
    <property type="entry name" value="HAD-like"/>
    <property type="match status" value="1"/>
</dbReference>
<dbReference type="Gene3D" id="3.40.50.1000">
    <property type="entry name" value="HAD superfamily/HAD-like"/>
    <property type="match status" value="1"/>
</dbReference>
<dbReference type="InterPro" id="IPR002123">
    <property type="entry name" value="Plipid/glycerol_acylTrfase"/>
</dbReference>
<proteinExistence type="predicted"/>
<accession>A0A6J6KFT2</accession>
<feature type="domain" description="Phospholipid/glycerol acyltransferase" evidence="4">
    <location>
        <begin position="272"/>
        <end position="391"/>
    </location>
</feature>
<dbReference type="NCBIfam" id="TIGR01488">
    <property type="entry name" value="HAD-SF-IB"/>
    <property type="match status" value="1"/>
</dbReference>
<dbReference type="GO" id="GO:0006654">
    <property type="term" value="P:phosphatidic acid biosynthetic process"/>
    <property type="evidence" value="ECO:0007669"/>
    <property type="project" value="TreeGrafter"/>
</dbReference>
<evidence type="ECO:0000256" key="1">
    <source>
        <dbReference type="ARBA" id="ARBA00022679"/>
    </source>
</evidence>
<feature type="region of interest" description="Disordered" evidence="3">
    <location>
        <begin position="453"/>
        <end position="481"/>
    </location>
</feature>
<feature type="compositionally biased region" description="Basic and acidic residues" evidence="3">
    <location>
        <begin position="468"/>
        <end position="481"/>
    </location>
</feature>
<keyword evidence="2" id="KW-0012">Acyltransferase</keyword>
<dbReference type="Gene3D" id="1.20.1440.100">
    <property type="entry name" value="SG protein - dephosphorylation function"/>
    <property type="match status" value="1"/>
</dbReference>
<dbReference type="SMART" id="SM00563">
    <property type="entry name" value="PlsC"/>
    <property type="match status" value="1"/>
</dbReference>
<dbReference type="GO" id="GO:0005886">
    <property type="term" value="C:plasma membrane"/>
    <property type="evidence" value="ECO:0007669"/>
    <property type="project" value="TreeGrafter"/>
</dbReference>
<dbReference type="NCBIfam" id="TIGR01490">
    <property type="entry name" value="HAD-SF-IB-hyp1"/>
    <property type="match status" value="1"/>
</dbReference>
<gene>
    <name evidence="5" type="ORF">UFOPK2195_00263</name>
</gene>
<protein>
    <submittedName>
        <fullName evidence="5">Unannotated protein</fullName>
    </submittedName>
</protein>
<dbReference type="InterPro" id="IPR023214">
    <property type="entry name" value="HAD_sf"/>
</dbReference>
<dbReference type="AlphaFoldDB" id="A0A6J6KFT2"/>
<dbReference type="EMBL" id="CAEZWH010000029">
    <property type="protein sequence ID" value="CAB4647025.1"/>
    <property type="molecule type" value="Genomic_DNA"/>
</dbReference>
<dbReference type="CDD" id="cd07989">
    <property type="entry name" value="LPLAT_AGPAT-like"/>
    <property type="match status" value="1"/>
</dbReference>
<dbReference type="InterPro" id="IPR036412">
    <property type="entry name" value="HAD-like_sf"/>
</dbReference>
<sequence>MNTSSSSNGAAFIDLDRTLLSGASGPIISAALRNAGVVSATRLPGEDALYRIFNAVGESLPSMLLARQGAAVMKGKARHDVVAAAQNACDDLLQLVRPLAASVIAGHREAGRKVVLATTTPNDVIATFARRMGFDDVVATRFAVDEQGLYTGELDGPFTWSAGKLAAVRTWCSHHHISLSESYAYSDSVYDEPLLNAVGFPQVVNPDARLTVMAAARRWPIVSFDNPDAQAKPPLQSSDIQKVGLLFARPEVFPFVKFSFTGVENIPSSGPVVLVANHRSYFDVFAVALTVAKSGRTVRFLGKKEVFDAPLIGQLASLLGGIRVDRASGSDEPLTHAADALSAGEMVAIMPQGTIPRGPAFFDPQLRGRWGAAKLARMTNATVVPIGLWGTEKVWPRNARYPNILQITSPPDVQVVVGKPMQLESDDPDLNTARIMDEISLLLPEEGRVAYEPTDEELIRTYPSSYKGDPRAEAERRPGTD</sequence>
<reference evidence="5" key="1">
    <citation type="submission" date="2020-05" db="EMBL/GenBank/DDBJ databases">
        <authorList>
            <person name="Chiriac C."/>
            <person name="Salcher M."/>
            <person name="Ghai R."/>
            <person name="Kavagutti S V."/>
        </authorList>
    </citation>
    <scope>NUCLEOTIDE SEQUENCE</scope>
</reference>
<dbReference type="SUPFAM" id="SSF69593">
    <property type="entry name" value="Glycerol-3-phosphate (1)-acyltransferase"/>
    <property type="match status" value="1"/>
</dbReference>
<dbReference type="Pfam" id="PF01553">
    <property type="entry name" value="Acyltransferase"/>
    <property type="match status" value="1"/>
</dbReference>
<dbReference type="Pfam" id="PF12710">
    <property type="entry name" value="HAD"/>
    <property type="match status" value="1"/>
</dbReference>
<name>A0A6J6KFT2_9ZZZZ</name>
<dbReference type="GO" id="GO:0003841">
    <property type="term" value="F:1-acylglycerol-3-phosphate O-acyltransferase activity"/>
    <property type="evidence" value="ECO:0007669"/>
    <property type="project" value="TreeGrafter"/>
</dbReference>
<evidence type="ECO:0000313" key="5">
    <source>
        <dbReference type="EMBL" id="CAB4647025.1"/>
    </source>
</evidence>
<keyword evidence="1" id="KW-0808">Transferase</keyword>
<evidence type="ECO:0000259" key="4">
    <source>
        <dbReference type="SMART" id="SM00563"/>
    </source>
</evidence>
<dbReference type="InterPro" id="IPR006385">
    <property type="entry name" value="HAD_hydro_SerB1"/>
</dbReference>
<dbReference type="PANTHER" id="PTHR10434:SF11">
    <property type="entry name" value="1-ACYL-SN-GLYCEROL-3-PHOSPHATE ACYLTRANSFERASE"/>
    <property type="match status" value="1"/>
</dbReference>
<evidence type="ECO:0000256" key="3">
    <source>
        <dbReference type="SAM" id="MobiDB-lite"/>
    </source>
</evidence>
<organism evidence="5">
    <name type="scientific">freshwater metagenome</name>
    <dbReference type="NCBI Taxonomy" id="449393"/>
    <lineage>
        <taxon>unclassified sequences</taxon>
        <taxon>metagenomes</taxon>
        <taxon>ecological metagenomes</taxon>
    </lineage>
</organism>
<dbReference type="PANTHER" id="PTHR10434">
    <property type="entry name" value="1-ACYL-SN-GLYCEROL-3-PHOSPHATE ACYLTRANSFERASE"/>
    <property type="match status" value="1"/>
</dbReference>